<keyword evidence="4" id="KW-0597">Phosphoprotein</keyword>
<evidence type="ECO:0000256" key="7">
    <source>
        <dbReference type="ARBA" id="ARBA00022777"/>
    </source>
</evidence>
<evidence type="ECO:0000256" key="1">
    <source>
        <dbReference type="ARBA" id="ARBA00000085"/>
    </source>
</evidence>
<dbReference type="RefSeq" id="WP_284360554.1">
    <property type="nucleotide sequence ID" value="NZ_BPFZ01000011.1"/>
</dbReference>
<evidence type="ECO:0000256" key="4">
    <source>
        <dbReference type="ARBA" id="ARBA00022553"/>
    </source>
</evidence>
<feature type="transmembrane region" description="Helical" evidence="11">
    <location>
        <begin position="174"/>
        <end position="197"/>
    </location>
</feature>
<comment type="catalytic activity">
    <reaction evidence="1">
        <text>ATP + protein L-histidine = ADP + protein N-phospho-L-histidine.</text>
        <dbReference type="EC" id="2.7.13.3"/>
    </reaction>
</comment>
<dbReference type="PROSITE" id="PS50109">
    <property type="entry name" value="HIS_KIN"/>
    <property type="match status" value="1"/>
</dbReference>
<proteinExistence type="predicted"/>
<evidence type="ECO:0000313" key="15">
    <source>
        <dbReference type="Proteomes" id="UP001161064"/>
    </source>
</evidence>
<dbReference type="InterPro" id="IPR013727">
    <property type="entry name" value="2CSK_N"/>
</dbReference>
<keyword evidence="10 11" id="KW-0472">Membrane</keyword>
<comment type="caution">
    <text evidence="14">The sequence shown here is derived from an EMBL/GenBank/DDBJ whole genome shotgun (WGS) entry which is preliminary data.</text>
</comment>
<keyword evidence="6 11" id="KW-0812">Transmembrane</keyword>
<dbReference type="EMBL" id="BPFZ01000011">
    <property type="protein sequence ID" value="GIU67604.1"/>
    <property type="molecule type" value="Genomic_DNA"/>
</dbReference>
<dbReference type="PANTHER" id="PTHR45436:SF5">
    <property type="entry name" value="SENSOR HISTIDINE KINASE TRCS"/>
    <property type="match status" value="1"/>
</dbReference>
<gene>
    <name evidence="14" type="ORF">PsB1_1758</name>
</gene>
<keyword evidence="7 14" id="KW-0418">Kinase</keyword>
<evidence type="ECO:0000256" key="2">
    <source>
        <dbReference type="ARBA" id="ARBA00004370"/>
    </source>
</evidence>
<evidence type="ECO:0000256" key="5">
    <source>
        <dbReference type="ARBA" id="ARBA00022679"/>
    </source>
</evidence>
<dbReference type="Gene3D" id="3.30.565.10">
    <property type="entry name" value="Histidine kinase-like ATPase, C-terminal domain"/>
    <property type="match status" value="1"/>
</dbReference>
<dbReference type="InterPro" id="IPR003594">
    <property type="entry name" value="HATPase_dom"/>
</dbReference>
<evidence type="ECO:0000256" key="8">
    <source>
        <dbReference type="ARBA" id="ARBA00022989"/>
    </source>
</evidence>
<organism evidence="14 15">
    <name type="scientific">Candidatus Phycosocius spiralis</name>
    <dbReference type="NCBI Taxonomy" id="2815099"/>
    <lineage>
        <taxon>Bacteria</taxon>
        <taxon>Pseudomonadati</taxon>
        <taxon>Pseudomonadota</taxon>
        <taxon>Alphaproteobacteria</taxon>
        <taxon>Caulobacterales</taxon>
        <taxon>Caulobacterales incertae sedis</taxon>
        <taxon>Candidatus Phycosocius</taxon>
    </lineage>
</organism>
<dbReference type="InterPro" id="IPR003660">
    <property type="entry name" value="HAMP_dom"/>
</dbReference>
<dbReference type="SUPFAM" id="SSF55874">
    <property type="entry name" value="ATPase domain of HSP90 chaperone/DNA topoisomerase II/histidine kinase"/>
    <property type="match status" value="1"/>
</dbReference>
<dbReference type="SUPFAM" id="SSF47384">
    <property type="entry name" value="Homodimeric domain of signal transducing histidine kinase"/>
    <property type="match status" value="1"/>
</dbReference>
<dbReference type="InterPro" id="IPR005467">
    <property type="entry name" value="His_kinase_dom"/>
</dbReference>
<keyword evidence="8 11" id="KW-1133">Transmembrane helix</keyword>
<dbReference type="Pfam" id="PF08521">
    <property type="entry name" value="2CSK_N"/>
    <property type="match status" value="1"/>
</dbReference>
<dbReference type="GO" id="GO:0016301">
    <property type="term" value="F:kinase activity"/>
    <property type="evidence" value="ECO:0007669"/>
    <property type="project" value="UniProtKB-KW"/>
</dbReference>
<evidence type="ECO:0000256" key="9">
    <source>
        <dbReference type="ARBA" id="ARBA00023012"/>
    </source>
</evidence>
<reference evidence="14" key="1">
    <citation type="submission" date="2021-05" db="EMBL/GenBank/DDBJ databases">
        <authorList>
            <person name="Tanabe Y."/>
        </authorList>
    </citation>
    <scope>NUCLEOTIDE SEQUENCE</scope>
    <source>
        <strain evidence="14">BOTRYCO-1</strain>
    </source>
</reference>
<feature type="domain" description="Histidine kinase" evidence="12">
    <location>
        <begin position="257"/>
        <end position="458"/>
    </location>
</feature>
<dbReference type="PANTHER" id="PTHR45436">
    <property type="entry name" value="SENSOR HISTIDINE KINASE YKOH"/>
    <property type="match status" value="1"/>
</dbReference>
<feature type="domain" description="HAMP" evidence="13">
    <location>
        <begin position="198"/>
        <end position="249"/>
    </location>
</feature>
<keyword evidence="15" id="KW-1185">Reference proteome</keyword>
<evidence type="ECO:0000313" key="14">
    <source>
        <dbReference type="EMBL" id="GIU67604.1"/>
    </source>
</evidence>
<dbReference type="InterPro" id="IPR036890">
    <property type="entry name" value="HATPase_C_sf"/>
</dbReference>
<accession>A0ABQ4PX00</accession>
<dbReference type="Gene3D" id="1.10.287.130">
    <property type="match status" value="1"/>
</dbReference>
<keyword evidence="9" id="KW-0902">Two-component regulatory system</keyword>
<dbReference type="InterPro" id="IPR050428">
    <property type="entry name" value="TCS_sensor_his_kinase"/>
</dbReference>
<dbReference type="SMART" id="SM00387">
    <property type="entry name" value="HATPase_c"/>
    <property type="match status" value="1"/>
</dbReference>
<evidence type="ECO:0000256" key="6">
    <source>
        <dbReference type="ARBA" id="ARBA00022692"/>
    </source>
</evidence>
<evidence type="ECO:0000256" key="11">
    <source>
        <dbReference type="SAM" id="Phobius"/>
    </source>
</evidence>
<dbReference type="InterPro" id="IPR036097">
    <property type="entry name" value="HisK_dim/P_sf"/>
</dbReference>
<dbReference type="InterPro" id="IPR004358">
    <property type="entry name" value="Sig_transdc_His_kin-like_C"/>
</dbReference>
<dbReference type="PROSITE" id="PS50885">
    <property type="entry name" value="HAMP"/>
    <property type="match status" value="1"/>
</dbReference>
<evidence type="ECO:0000259" key="13">
    <source>
        <dbReference type="PROSITE" id="PS50885"/>
    </source>
</evidence>
<comment type="subcellular location">
    <subcellularLocation>
        <location evidence="2">Membrane</location>
    </subcellularLocation>
</comment>
<evidence type="ECO:0000259" key="12">
    <source>
        <dbReference type="PROSITE" id="PS50109"/>
    </source>
</evidence>
<sequence length="460" mass="49819">MKRSSSLAGRLVGVAAIWSAFVLVGTGYGLTALFRTTVFEAFDQELAVSIDALAASVETDQAGQLRIKRPPTDPRFVKPLSGHYWRVVDVEGPLLIQKVGVTSRSVWDRPFIPSADLLNQVRAAPGSTQSVDIVRAGEKLRIAGRLVQLPNRRYPTLIMVGADTQEAVDAAARFALILTLGLIALALGLLGAIFLQVQLGLEPLRQMGRQLGKIRAGCLERLDEDVPRELAPLASELNALLTHNQEVVERARTHVGNLAHALKTPLSVMLTEARHKSGDFEDLVARQCETMSRQVEHYLKRATAAARAETLGTRTPIGPVLEDMCKTLRRLFAMDGVKVSCSYDNHLIFRGEREDLEDMIGNLAENACKYGGGLVEIRARAASNTHIEIAIEDDGQGLDDLALLSARKRGARIDESLPGSGLGLSISDDLVRVYGGSLILGRSSYGGLKAQLLIPAAEKV</sequence>
<reference evidence="14" key="2">
    <citation type="journal article" date="2023" name="ISME Commun">
        <title>Characterization of a bloom-associated alphaproteobacterial lineage, 'Candidatus Phycosocius': insights into freshwater algal-bacterial interactions.</title>
        <authorList>
            <person name="Tanabe Y."/>
            <person name="Yamaguchi H."/>
            <person name="Yoshida M."/>
            <person name="Kai A."/>
            <person name="Okazaki Y."/>
        </authorList>
    </citation>
    <scope>NUCLEOTIDE SEQUENCE</scope>
    <source>
        <strain evidence="14">BOTRYCO-1</strain>
    </source>
</reference>
<name>A0ABQ4PX00_9PROT</name>
<evidence type="ECO:0000256" key="10">
    <source>
        <dbReference type="ARBA" id="ARBA00023136"/>
    </source>
</evidence>
<keyword evidence="5" id="KW-0808">Transferase</keyword>
<dbReference type="PRINTS" id="PR00344">
    <property type="entry name" value="BCTRLSENSOR"/>
</dbReference>
<dbReference type="Proteomes" id="UP001161064">
    <property type="component" value="Unassembled WGS sequence"/>
</dbReference>
<evidence type="ECO:0000256" key="3">
    <source>
        <dbReference type="ARBA" id="ARBA00012438"/>
    </source>
</evidence>
<dbReference type="EC" id="2.7.13.3" evidence="3"/>
<dbReference type="Pfam" id="PF02518">
    <property type="entry name" value="HATPase_c"/>
    <property type="match status" value="1"/>
</dbReference>
<protein>
    <recommendedName>
        <fullName evidence="3">histidine kinase</fullName>
        <ecNumber evidence="3">2.7.13.3</ecNumber>
    </recommendedName>
</protein>